<dbReference type="PANTHER" id="PTHR43334:SF1">
    <property type="entry name" value="3-HYDROXYPROPIONATE--COA LIGASE [ADP-FORMING]"/>
    <property type="match status" value="1"/>
</dbReference>
<dbReference type="Gene3D" id="3.30.470.20">
    <property type="entry name" value="ATP-grasp fold, B domain"/>
    <property type="match status" value="1"/>
</dbReference>
<dbReference type="InterPro" id="IPR051538">
    <property type="entry name" value="Acyl-CoA_Synth/Transferase"/>
</dbReference>
<dbReference type="OrthoDB" id="9791027at2"/>
<proteinExistence type="inferred from homology"/>
<dbReference type="Pfam" id="PF13607">
    <property type="entry name" value="Succ_CoA_lig"/>
    <property type="match status" value="1"/>
</dbReference>
<comment type="similarity">
    <text evidence="4">In the N-terminal section; belongs to the acetate CoA ligase alpha subunit family.</text>
</comment>
<dbReference type="Pfam" id="PF13380">
    <property type="entry name" value="CoA_binding_2"/>
    <property type="match status" value="1"/>
</dbReference>
<sequence>MEKFFYPESIVILGLSAKENNLSRLILGNLIRWGYSGRIFGVNPRSEERHVDGIKMYRHVAELPEVPDLAVALLPARFIPEAVRSCGMFGISRMAIPSGGFNEAGEAGKQLAEELQGAAREYNIRFIGPNGLTIVNTANGLCLPFTPLYCPPKGGMSIITQSGGMGLFLWNLMADQNIGLAKFASIGNKLNLNEVDFLKYFARDPETKIICLYVESITDGRALLEAAAQCEKPVVIYKSNTTRAGGRAAMSHTAAISNDEEIIDAAFERAGIIRIHSFHDFISVTKAFSLPAMRGKRIMAMSPAGGFSVIMADLCDKAGFSFADPGQPFYDEIAKFGNAGIINVGNPLDMGDMYDPKSTADIFHLALHNDNVDGAIFINQWPRMPVGDDIFTRMFHTDLSQETMGAVRSSGKPLGVCLFGPSDTITRIKHNLSIPIFDSPEEMIRTLKIQQEFYQRKSDEPFSPSRPQAIYREDAAAWLQGHRGICGEETIDLLGLYGIAAPAAHLAKSVEDAVLSARAIGYPVVMKVVSPDAVHKSEAGGVMIGLRSDVEVAETYAKIGSNLAAYKPGAQFEGVRIIRMAPPGYDMFVGGRVDDAFGPVVFFGYGGIYVEIFNDTERALCPTNHDEITAKLGRLKSYSMLQGARGQKKGDMAAFTDLIVRVSWLLADFPQIRELDLNPVRVFGEGVMALDGRARITG</sequence>
<organism evidence="6 7">
    <name type="scientific">Desulfopila aestuarii DSM 18488</name>
    <dbReference type="NCBI Taxonomy" id="1121416"/>
    <lineage>
        <taxon>Bacteria</taxon>
        <taxon>Pseudomonadati</taxon>
        <taxon>Thermodesulfobacteriota</taxon>
        <taxon>Desulfobulbia</taxon>
        <taxon>Desulfobulbales</taxon>
        <taxon>Desulfocapsaceae</taxon>
        <taxon>Desulfopila</taxon>
    </lineage>
</organism>
<dbReference type="Pfam" id="PF13549">
    <property type="entry name" value="ATP-grasp_5"/>
    <property type="match status" value="1"/>
</dbReference>
<dbReference type="AlphaFoldDB" id="A0A1M7Y8V9"/>
<dbReference type="Proteomes" id="UP000184603">
    <property type="component" value="Unassembled WGS sequence"/>
</dbReference>
<evidence type="ECO:0000259" key="5">
    <source>
        <dbReference type="SMART" id="SM00881"/>
    </source>
</evidence>
<dbReference type="FunFam" id="3.30.1490.20:FF:000020">
    <property type="entry name" value="Protein lysine acetyltransferase"/>
    <property type="match status" value="1"/>
</dbReference>
<accession>A0A1M7Y8V9</accession>
<dbReference type="InterPro" id="IPR016102">
    <property type="entry name" value="Succinyl-CoA_synth-like"/>
</dbReference>
<dbReference type="InterPro" id="IPR032875">
    <property type="entry name" value="Succ_CoA_lig_flav_dom"/>
</dbReference>
<keyword evidence="1" id="KW-0436">Ligase</keyword>
<dbReference type="PANTHER" id="PTHR43334">
    <property type="entry name" value="ACETATE--COA LIGASE [ADP-FORMING]"/>
    <property type="match status" value="1"/>
</dbReference>
<dbReference type="SUPFAM" id="SSF51735">
    <property type="entry name" value="NAD(P)-binding Rossmann-fold domains"/>
    <property type="match status" value="1"/>
</dbReference>
<dbReference type="RefSeq" id="WP_073613878.1">
    <property type="nucleotide sequence ID" value="NZ_FRFE01000012.1"/>
</dbReference>
<keyword evidence="7" id="KW-1185">Reference proteome</keyword>
<protein>
    <submittedName>
        <fullName evidence="6">Acetyltransferase</fullName>
    </submittedName>
</protein>
<dbReference type="Gene3D" id="3.40.50.720">
    <property type="entry name" value="NAD(P)-binding Rossmann-like Domain"/>
    <property type="match status" value="1"/>
</dbReference>
<dbReference type="InterPro" id="IPR036291">
    <property type="entry name" value="NAD(P)-bd_dom_sf"/>
</dbReference>
<evidence type="ECO:0000313" key="7">
    <source>
        <dbReference type="Proteomes" id="UP000184603"/>
    </source>
</evidence>
<evidence type="ECO:0000256" key="4">
    <source>
        <dbReference type="ARBA" id="ARBA00060888"/>
    </source>
</evidence>
<evidence type="ECO:0000256" key="1">
    <source>
        <dbReference type="ARBA" id="ARBA00022598"/>
    </source>
</evidence>
<keyword evidence="3" id="KW-0067">ATP-binding</keyword>
<reference evidence="6 7" key="1">
    <citation type="submission" date="2016-12" db="EMBL/GenBank/DDBJ databases">
        <authorList>
            <person name="Song W.-J."/>
            <person name="Kurnit D.M."/>
        </authorList>
    </citation>
    <scope>NUCLEOTIDE SEQUENCE [LARGE SCALE GENOMIC DNA]</scope>
    <source>
        <strain evidence="6 7">DSM 18488</strain>
    </source>
</reference>
<evidence type="ECO:0000256" key="2">
    <source>
        <dbReference type="ARBA" id="ARBA00022741"/>
    </source>
</evidence>
<keyword evidence="2" id="KW-0547">Nucleotide-binding</keyword>
<name>A0A1M7Y8V9_9BACT</name>
<dbReference type="EMBL" id="FRFE01000012">
    <property type="protein sequence ID" value="SHO48986.1"/>
    <property type="molecule type" value="Genomic_DNA"/>
</dbReference>
<dbReference type="GO" id="GO:0016874">
    <property type="term" value="F:ligase activity"/>
    <property type="evidence" value="ECO:0007669"/>
    <property type="project" value="UniProtKB-KW"/>
</dbReference>
<dbReference type="GO" id="GO:0005524">
    <property type="term" value="F:ATP binding"/>
    <property type="evidence" value="ECO:0007669"/>
    <property type="project" value="UniProtKB-KW"/>
</dbReference>
<dbReference type="SMART" id="SM00881">
    <property type="entry name" value="CoA_binding"/>
    <property type="match status" value="1"/>
</dbReference>
<dbReference type="InterPro" id="IPR013815">
    <property type="entry name" value="ATP_grasp_subdomain_1"/>
</dbReference>
<dbReference type="SUPFAM" id="SSF52210">
    <property type="entry name" value="Succinyl-CoA synthetase domains"/>
    <property type="match status" value="2"/>
</dbReference>
<dbReference type="Gene3D" id="3.30.1490.20">
    <property type="entry name" value="ATP-grasp fold, A domain"/>
    <property type="match status" value="1"/>
</dbReference>
<gene>
    <name evidence="6" type="ORF">SAMN02745220_02587</name>
</gene>
<dbReference type="GO" id="GO:0016740">
    <property type="term" value="F:transferase activity"/>
    <property type="evidence" value="ECO:0007669"/>
    <property type="project" value="UniProtKB-KW"/>
</dbReference>
<feature type="domain" description="CoA-binding" evidence="5">
    <location>
        <begin position="4"/>
        <end position="101"/>
    </location>
</feature>
<keyword evidence="6" id="KW-0808">Transferase</keyword>
<dbReference type="InterPro" id="IPR003781">
    <property type="entry name" value="CoA-bd"/>
</dbReference>
<dbReference type="SUPFAM" id="SSF56059">
    <property type="entry name" value="Glutathione synthetase ATP-binding domain-like"/>
    <property type="match status" value="1"/>
</dbReference>
<dbReference type="Gene3D" id="3.40.50.261">
    <property type="entry name" value="Succinyl-CoA synthetase domains"/>
    <property type="match status" value="2"/>
</dbReference>
<evidence type="ECO:0000256" key="3">
    <source>
        <dbReference type="ARBA" id="ARBA00022840"/>
    </source>
</evidence>
<evidence type="ECO:0000313" key="6">
    <source>
        <dbReference type="EMBL" id="SHO48986.1"/>
    </source>
</evidence>
<dbReference type="STRING" id="1121416.SAMN02745220_02587"/>